<evidence type="ECO:0000313" key="2">
    <source>
        <dbReference type="EMBL" id="EIM65503.1"/>
    </source>
</evidence>
<feature type="domain" description="HRDC" evidence="1">
    <location>
        <begin position="330"/>
        <end position="404"/>
    </location>
</feature>
<dbReference type="SMART" id="SM00341">
    <property type="entry name" value="HRDC"/>
    <property type="match status" value="1"/>
</dbReference>
<dbReference type="InterPro" id="IPR002562">
    <property type="entry name" value="3'-5'_exonuclease_dom"/>
</dbReference>
<dbReference type="GO" id="GO:0000166">
    <property type="term" value="F:nucleotide binding"/>
    <property type="evidence" value="ECO:0007669"/>
    <property type="project" value="InterPro"/>
</dbReference>
<dbReference type="AlphaFoldDB" id="I5B7P0"/>
<dbReference type="eggNOG" id="COG0349">
    <property type="taxonomic scope" value="Bacteria"/>
</dbReference>
<dbReference type="PANTHER" id="PTHR47649:SF1">
    <property type="entry name" value="RIBONUCLEASE D"/>
    <property type="match status" value="1"/>
</dbReference>
<keyword evidence="3" id="KW-1185">Reference proteome</keyword>
<dbReference type="GO" id="GO:0008408">
    <property type="term" value="F:3'-5' exonuclease activity"/>
    <property type="evidence" value="ECO:0007669"/>
    <property type="project" value="InterPro"/>
</dbReference>
<dbReference type="HOGENOM" id="CLU_042387_3_1_7"/>
<reference evidence="2 3" key="1">
    <citation type="submission" date="2011-09" db="EMBL/GenBank/DDBJ databases">
        <authorList>
            <consortium name="US DOE Joint Genome Institute (JGI-PGF)"/>
            <person name="Lucas S."/>
            <person name="Han J."/>
            <person name="Lapidus A."/>
            <person name="Cheng J.-F."/>
            <person name="Goodwin L."/>
            <person name="Pitluck S."/>
            <person name="Peters L."/>
            <person name="Land M.L."/>
            <person name="Hauser L."/>
            <person name="Orellana R."/>
            <person name="Lovley D."/>
            <person name="Woyke T.J."/>
        </authorList>
    </citation>
    <scope>NUCLEOTIDE SEQUENCE [LARGE SCALE GENOMIC DNA]</scope>
    <source>
        <strain evidence="2 3">2ac9</strain>
    </source>
</reference>
<dbReference type="Gene3D" id="3.30.420.10">
    <property type="entry name" value="Ribonuclease H-like superfamily/Ribonuclease H"/>
    <property type="match status" value="1"/>
</dbReference>
<dbReference type="GO" id="GO:0006139">
    <property type="term" value="P:nucleobase-containing compound metabolic process"/>
    <property type="evidence" value="ECO:0007669"/>
    <property type="project" value="InterPro"/>
</dbReference>
<evidence type="ECO:0000313" key="3">
    <source>
        <dbReference type="Proteomes" id="UP000005778"/>
    </source>
</evidence>
<dbReference type="InterPro" id="IPR010997">
    <property type="entry name" value="HRDC-like_sf"/>
</dbReference>
<dbReference type="InterPro" id="IPR051086">
    <property type="entry name" value="RNase_D-like"/>
</dbReference>
<protein>
    <submittedName>
        <fullName evidence="2">Ribonuclease D</fullName>
    </submittedName>
</protein>
<dbReference type="InterPro" id="IPR044876">
    <property type="entry name" value="HRDC_dom_sf"/>
</dbReference>
<dbReference type="PROSITE" id="PS50967">
    <property type="entry name" value="HRDC"/>
    <property type="match status" value="2"/>
</dbReference>
<dbReference type="Pfam" id="PF01612">
    <property type="entry name" value="DNA_pol_A_exo1"/>
    <property type="match status" value="1"/>
</dbReference>
<gene>
    <name evidence="2" type="ORF">DespoDRAFT_03768</name>
</gene>
<proteinExistence type="predicted"/>
<dbReference type="Proteomes" id="UP000005778">
    <property type="component" value="Chromosome"/>
</dbReference>
<dbReference type="SUPFAM" id="SSF53098">
    <property type="entry name" value="Ribonuclease H-like"/>
    <property type="match status" value="1"/>
</dbReference>
<evidence type="ECO:0000259" key="1">
    <source>
        <dbReference type="PROSITE" id="PS50967"/>
    </source>
</evidence>
<reference evidence="2 3" key="2">
    <citation type="submission" date="2012-02" db="EMBL/GenBank/DDBJ databases">
        <title>Improved High-Quality Draft sequence of Desulfobacter postgatei 2ac9.</title>
        <authorList>
            <consortium name="US DOE Joint Genome Institute"/>
            <person name="Lucas S."/>
            <person name="Han J."/>
            <person name="Lapidus A."/>
            <person name="Cheng J.-F."/>
            <person name="Goodwin L."/>
            <person name="Pitluck S."/>
            <person name="Peters L."/>
            <person name="Ovchinnikova G."/>
            <person name="Held B."/>
            <person name="Detter J.C."/>
            <person name="Han C."/>
            <person name="Tapia R."/>
            <person name="Land M."/>
            <person name="Hauser L."/>
            <person name="Kyrpides N."/>
            <person name="Ivanova N."/>
            <person name="Pagani I."/>
            <person name="Orellana R."/>
            <person name="Lovley D."/>
            <person name="Woyke T."/>
        </authorList>
    </citation>
    <scope>NUCLEOTIDE SEQUENCE [LARGE SCALE GENOMIC DNA]</scope>
    <source>
        <strain evidence="2 3">2ac9</strain>
    </source>
</reference>
<dbReference type="InterPro" id="IPR036397">
    <property type="entry name" value="RNaseH_sf"/>
</dbReference>
<dbReference type="PANTHER" id="PTHR47649">
    <property type="entry name" value="RIBONUCLEASE D"/>
    <property type="match status" value="1"/>
</dbReference>
<dbReference type="InterPro" id="IPR012337">
    <property type="entry name" value="RNaseH-like_sf"/>
</dbReference>
<dbReference type="CDD" id="cd06142">
    <property type="entry name" value="RNaseD_exo"/>
    <property type="match status" value="1"/>
</dbReference>
<accession>I5B7P0</accession>
<dbReference type="InterPro" id="IPR002121">
    <property type="entry name" value="HRDC_dom"/>
</dbReference>
<organism evidence="2 3">
    <name type="scientific">Desulfobacter postgatei 2ac9</name>
    <dbReference type="NCBI Taxonomy" id="879212"/>
    <lineage>
        <taxon>Bacteria</taxon>
        <taxon>Pseudomonadati</taxon>
        <taxon>Thermodesulfobacteriota</taxon>
        <taxon>Desulfobacteria</taxon>
        <taxon>Desulfobacterales</taxon>
        <taxon>Desulfobacteraceae</taxon>
        <taxon>Desulfobacter</taxon>
    </lineage>
</organism>
<dbReference type="SUPFAM" id="SSF47819">
    <property type="entry name" value="HRDC-like"/>
    <property type="match status" value="2"/>
</dbReference>
<dbReference type="Pfam" id="PF00570">
    <property type="entry name" value="HRDC"/>
    <property type="match status" value="2"/>
</dbReference>
<feature type="domain" description="HRDC" evidence="1">
    <location>
        <begin position="237"/>
        <end position="317"/>
    </location>
</feature>
<dbReference type="SMART" id="SM00474">
    <property type="entry name" value="35EXOc"/>
    <property type="match status" value="1"/>
</dbReference>
<dbReference type="EMBL" id="CM001488">
    <property type="protein sequence ID" value="EIM65503.1"/>
    <property type="molecule type" value="Genomic_DNA"/>
</dbReference>
<dbReference type="GO" id="GO:0003676">
    <property type="term" value="F:nucleic acid binding"/>
    <property type="evidence" value="ECO:0007669"/>
    <property type="project" value="InterPro"/>
</dbReference>
<name>I5B7P0_9BACT</name>
<sequence length="404" mass="46229">MIRHCKKKPLIKKKNFKRSVLNNQGKTKVVYQFITTDKDLAQVCLKLEPCEIIGVDLEADSMHCFSEKICLIQIAGPNQAWLLDPFLINDFLPFSRILENPEIIKVFHGSDFDVRSLDRELSVEIENLFDTEIACRFLNIKERGLGALLKSFFDIDVDKKYQKVDWSKRPLKEEMIAYSVGDVATLVDLHDLLKERLEKIGRLAWAEEEFELQARVKYESNHSRPLFRRFKGAGKLDNRSLAVLEHLLEVRLSEAEKKDLPPFKIMSNQSILTMVQHRPTSVESILKHRALSPKQSGMYGQLCVKAIETALALPHRELPSYPKTRMPRKTSQILARIDALKKMRETASQTLAMEPGFLINNNMICAVAAGKPASLEDLLLIPGMRNWQVEALGEHILETLSRVQ</sequence>
<dbReference type="STRING" id="879212.DespoDRAFT_03768"/>
<dbReference type="Gene3D" id="1.10.150.80">
    <property type="entry name" value="HRDC domain"/>
    <property type="match status" value="2"/>
</dbReference>